<organism evidence="1 2">
    <name type="scientific">Symbiodinium necroappetens</name>
    <dbReference type="NCBI Taxonomy" id="1628268"/>
    <lineage>
        <taxon>Eukaryota</taxon>
        <taxon>Sar</taxon>
        <taxon>Alveolata</taxon>
        <taxon>Dinophyceae</taxon>
        <taxon>Suessiales</taxon>
        <taxon>Symbiodiniaceae</taxon>
        <taxon>Symbiodinium</taxon>
    </lineage>
</organism>
<reference evidence="1" key="1">
    <citation type="submission" date="2021-02" db="EMBL/GenBank/DDBJ databases">
        <authorList>
            <person name="Dougan E. K."/>
            <person name="Rhodes N."/>
            <person name="Thang M."/>
            <person name="Chan C."/>
        </authorList>
    </citation>
    <scope>NUCLEOTIDE SEQUENCE</scope>
</reference>
<evidence type="ECO:0000313" key="2">
    <source>
        <dbReference type="Proteomes" id="UP000601435"/>
    </source>
</evidence>
<dbReference type="OrthoDB" id="10319132at2759"/>
<proteinExistence type="predicted"/>
<keyword evidence="2" id="KW-1185">Reference proteome</keyword>
<sequence>MEELGDAEQPPVTSVQLSPGDPDFEDFSCDGDQAAFLTHCHALTAGREIPKHQVLQDAASILDLEIDSGDRSIYSYPELHQKFPNVRQLLYKTVDCRRVIYDLRGFGMCRTLKSLKLQLSFQTMCEDEPSKCGVTALEPLAGTLEVLEIGRLRFNVASDLEVLKRFHKLRVLKYHGVNEGGREPSVLDLRGLSSLQDLEFTEASFTAETAAADAEDDSEDDNPIMRMLHPKTFMQALVLPDHLPCVTFRHQYGSRITPELRQLLRTHGCECKEYVPKEMVGSGTLNM</sequence>
<dbReference type="InterPro" id="IPR032675">
    <property type="entry name" value="LRR_dom_sf"/>
</dbReference>
<name>A0A813B0D3_9DINO</name>
<comment type="caution">
    <text evidence="1">The sequence shown here is derived from an EMBL/GenBank/DDBJ whole genome shotgun (WGS) entry which is preliminary data.</text>
</comment>
<gene>
    <name evidence="1" type="ORF">SNEC2469_LOCUS29241</name>
</gene>
<evidence type="ECO:0000313" key="1">
    <source>
        <dbReference type="EMBL" id="CAE7885180.1"/>
    </source>
</evidence>
<feature type="non-terminal residue" evidence="1">
    <location>
        <position position="287"/>
    </location>
</feature>
<accession>A0A813B0D3</accession>
<dbReference type="Proteomes" id="UP000601435">
    <property type="component" value="Unassembled WGS sequence"/>
</dbReference>
<dbReference type="AlphaFoldDB" id="A0A813B0D3"/>
<dbReference type="EMBL" id="CAJNJA010065320">
    <property type="protein sequence ID" value="CAE7885180.1"/>
    <property type="molecule type" value="Genomic_DNA"/>
</dbReference>
<protein>
    <submittedName>
        <fullName evidence="1">Uncharacterized protein</fullName>
    </submittedName>
</protein>
<dbReference type="Gene3D" id="3.80.10.10">
    <property type="entry name" value="Ribonuclease Inhibitor"/>
    <property type="match status" value="1"/>
</dbReference>